<reference evidence="3" key="2">
    <citation type="submission" date="2015-01" db="EMBL/GenBank/DDBJ databases">
        <title>Evolutionary Origins and Diversification of the Mycorrhizal Mutualists.</title>
        <authorList>
            <consortium name="DOE Joint Genome Institute"/>
            <consortium name="Mycorrhizal Genomics Consortium"/>
            <person name="Kohler A."/>
            <person name="Kuo A."/>
            <person name="Nagy L.G."/>
            <person name="Floudas D."/>
            <person name="Copeland A."/>
            <person name="Barry K.W."/>
            <person name="Cichocki N."/>
            <person name="Veneault-Fourrey C."/>
            <person name="LaButti K."/>
            <person name="Lindquist E.A."/>
            <person name="Lipzen A."/>
            <person name="Lundell T."/>
            <person name="Morin E."/>
            <person name="Murat C."/>
            <person name="Riley R."/>
            <person name="Ohm R."/>
            <person name="Sun H."/>
            <person name="Tunlid A."/>
            <person name="Henrissat B."/>
            <person name="Grigoriev I.V."/>
            <person name="Hibbett D.S."/>
            <person name="Martin F."/>
        </authorList>
    </citation>
    <scope>NUCLEOTIDE SEQUENCE [LARGE SCALE GENOMIC DNA]</scope>
    <source>
        <strain evidence="3">F 1598</strain>
    </source>
</reference>
<keyword evidence="1" id="KW-0472">Membrane</keyword>
<evidence type="ECO:0000256" key="1">
    <source>
        <dbReference type="SAM" id="Phobius"/>
    </source>
</evidence>
<evidence type="ECO:0000313" key="2">
    <source>
        <dbReference type="EMBL" id="KIM81439.1"/>
    </source>
</evidence>
<gene>
    <name evidence="2" type="ORF">PILCRDRAFT_501775</name>
</gene>
<dbReference type="EMBL" id="KN832999">
    <property type="protein sequence ID" value="KIM81439.1"/>
    <property type="molecule type" value="Genomic_DNA"/>
</dbReference>
<dbReference type="Proteomes" id="UP000054166">
    <property type="component" value="Unassembled WGS sequence"/>
</dbReference>
<name>A0A0C3FNU4_PILCF</name>
<feature type="transmembrane region" description="Helical" evidence="1">
    <location>
        <begin position="125"/>
        <end position="142"/>
    </location>
</feature>
<organism evidence="2 3">
    <name type="scientific">Piloderma croceum (strain F 1598)</name>
    <dbReference type="NCBI Taxonomy" id="765440"/>
    <lineage>
        <taxon>Eukaryota</taxon>
        <taxon>Fungi</taxon>
        <taxon>Dikarya</taxon>
        <taxon>Basidiomycota</taxon>
        <taxon>Agaricomycotina</taxon>
        <taxon>Agaricomycetes</taxon>
        <taxon>Agaricomycetidae</taxon>
        <taxon>Atheliales</taxon>
        <taxon>Atheliaceae</taxon>
        <taxon>Piloderma</taxon>
    </lineage>
</organism>
<keyword evidence="1" id="KW-0812">Transmembrane</keyword>
<evidence type="ECO:0000313" key="3">
    <source>
        <dbReference type="Proteomes" id="UP000054166"/>
    </source>
</evidence>
<sequence length="153" mass="17265">MSFKSCTRVVQPTFSESTSRTLTVLICNRSRDASAEMDNILPAKLQLNDFHLNFLILDNDFINDICSLSINTFHRLIVPHIQLAALIIVRNLSSSTIDGRIALLIFVFIGVINVFLLLFPSASSFISNLHVTIFCSSSLYWFHVTYKCRSSCN</sequence>
<protein>
    <submittedName>
        <fullName evidence="2">Uncharacterized protein</fullName>
    </submittedName>
</protein>
<reference evidence="2 3" key="1">
    <citation type="submission" date="2014-04" db="EMBL/GenBank/DDBJ databases">
        <authorList>
            <consortium name="DOE Joint Genome Institute"/>
            <person name="Kuo A."/>
            <person name="Tarkka M."/>
            <person name="Buscot F."/>
            <person name="Kohler A."/>
            <person name="Nagy L.G."/>
            <person name="Floudas D."/>
            <person name="Copeland A."/>
            <person name="Barry K.W."/>
            <person name="Cichocki N."/>
            <person name="Veneault-Fourrey C."/>
            <person name="LaButti K."/>
            <person name="Lindquist E.A."/>
            <person name="Lipzen A."/>
            <person name="Lundell T."/>
            <person name="Morin E."/>
            <person name="Murat C."/>
            <person name="Sun H."/>
            <person name="Tunlid A."/>
            <person name="Henrissat B."/>
            <person name="Grigoriev I.V."/>
            <person name="Hibbett D.S."/>
            <person name="Martin F."/>
            <person name="Nordberg H.P."/>
            <person name="Cantor M.N."/>
            <person name="Hua S.X."/>
        </authorList>
    </citation>
    <scope>NUCLEOTIDE SEQUENCE [LARGE SCALE GENOMIC DNA]</scope>
    <source>
        <strain evidence="2 3">F 1598</strain>
    </source>
</reference>
<accession>A0A0C3FNU4</accession>
<dbReference type="InParanoid" id="A0A0C3FNU4"/>
<keyword evidence="1" id="KW-1133">Transmembrane helix</keyword>
<proteinExistence type="predicted"/>
<dbReference type="HOGENOM" id="CLU_1713992_0_0_1"/>
<keyword evidence="3" id="KW-1185">Reference proteome</keyword>
<feature type="transmembrane region" description="Helical" evidence="1">
    <location>
        <begin position="101"/>
        <end position="119"/>
    </location>
</feature>
<dbReference type="AlphaFoldDB" id="A0A0C3FNU4"/>